<dbReference type="Gene3D" id="2.30.30.110">
    <property type="match status" value="1"/>
</dbReference>
<dbReference type="Proteomes" id="UP001580346">
    <property type="component" value="Unassembled WGS sequence"/>
</dbReference>
<reference evidence="1 2" key="1">
    <citation type="submission" date="2024-09" db="EMBL/GenBank/DDBJ databases">
        <title>Paenibacillus zeirhizospherea sp. nov., isolated from surface of the maize (Zea mays) roots in a horticulture field, Hungary.</title>
        <authorList>
            <person name="Marton D."/>
            <person name="Farkas M."/>
            <person name="Bedics A."/>
            <person name="Toth E."/>
            <person name="Tancsics A."/>
            <person name="Boka K."/>
            <person name="Maroti G."/>
            <person name="Kriszt B."/>
            <person name="Cserhati M."/>
        </authorList>
    </citation>
    <scope>NUCLEOTIDE SEQUENCE [LARGE SCALE GENOMIC DNA]</scope>
    <source>
        <strain evidence="1 2">KCTC 33519</strain>
    </source>
</reference>
<organism evidence="1 2">
    <name type="scientific">Paenibacillus enshidis</name>
    <dbReference type="NCBI Taxonomy" id="1458439"/>
    <lineage>
        <taxon>Bacteria</taxon>
        <taxon>Bacillati</taxon>
        <taxon>Bacillota</taxon>
        <taxon>Bacilli</taxon>
        <taxon>Bacillales</taxon>
        <taxon>Paenibacillaceae</taxon>
        <taxon>Paenibacillus</taxon>
    </lineage>
</organism>
<evidence type="ECO:0000313" key="1">
    <source>
        <dbReference type="EMBL" id="MFB5269850.1"/>
    </source>
</evidence>
<comment type="caution">
    <text evidence="1">The sequence shown here is derived from an EMBL/GenBank/DDBJ whole genome shotgun (WGS) entry which is preliminary data.</text>
</comment>
<accession>A0ABV5B058</accession>
<dbReference type="EMBL" id="JBHHMI010000043">
    <property type="protein sequence ID" value="MFB5269850.1"/>
    <property type="molecule type" value="Genomic_DNA"/>
</dbReference>
<sequence>MLEDFLRKLRYLPQSEDTLNRISRYVDSAKNHIRKDDRGLHLPKASRFMIVRVNFAGLGTELDDAHYAIVWEEHRKRDNISVIPTTSFKPVSTLETGLTFNIGHVDFLSGETVVLMDQIISISRKRLQAVRHYNPGTERREIAKLSRDQQFRVKDGFRIYGLHAATFFNEFLRDSFKDTLPELQDPDVQFDHLHRPVITIQNTKNELIYQLYNDTRHFKISRKLFAKHGIDRYQLLSDWVNAKAQVDRATARVIKTREEVRKDGYAKIQAAIEAWESPSGEDELSR</sequence>
<keyword evidence="2" id="KW-1185">Reference proteome</keyword>
<dbReference type="InterPro" id="IPR011067">
    <property type="entry name" value="Plasmid_toxin/cell-grow_inhib"/>
</dbReference>
<name>A0ABV5B058_9BACL</name>
<protein>
    <submittedName>
        <fullName evidence="1">Uncharacterized protein</fullName>
    </submittedName>
</protein>
<dbReference type="RefSeq" id="WP_375358120.1">
    <property type="nucleotide sequence ID" value="NZ_JBHHMI010000043.1"/>
</dbReference>
<proteinExistence type="predicted"/>
<gene>
    <name evidence="1" type="ORF">ACE41H_24145</name>
</gene>
<evidence type="ECO:0000313" key="2">
    <source>
        <dbReference type="Proteomes" id="UP001580346"/>
    </source>
</evidence>